<evidence type="ECO:0000313" key="2">
    <source>
        <dbReference type="Proteomes" id="UP000032402"/>
    </source>
</evidence>
<keyword evidence="2" id="KW-1185">Reference proteome</keyword>
<reference evidence="1 2" key="1">
    <citation type="journal article" date="2015" name="Appl. Environ. Microbiol.">
        <title>Targeting Enterococcus faecalis Biofilms with Phage Therapy.</title>
        <authorList>
            <person name="Khalifa L."/>
            <person name="Brosh Y."/>
            <person name="Gelman D."/>
            <person name="Coppenhagen-Glazer S."/>
            <person name="Beyth S."/>
            <person name="Poradosu-Cohen R."/>
            <person name="Que Y.A."/>
            <person name="Beyth N."/>
            <person name="Hazan R."/>
        </authorList>
    </citation>
    <scope>NUCLEOTIDE SEQUENCE [LARGE SCALE GENOMIC DNA]</scope>
</reference>
<sequence length="288" mass="31964">MLSKGKQVTLRKLNNIITNKEYILIGARYTNDSLERDIPITTVIDDILIDLKKETMAGCVFFRPVGDAQRNALSLLKDACMHFGYGEFLDEAIERPALYAGLKANVMLPDTAFSNIQEIPFNFYFTEPEVFCEEVTIKGRKHIQYTILDRISLDDVQHVEQSLVVLFRKAEYDGETLLGAYTDTKLTKTEAIKILQFVSNGSLLEQVVGAVTVFSDKVVSTLIPLFNDVDISFMKSGEGNPIVSITADTGGIAFDEKDLDGMSIESPSFGAYRLVLHVGKDTVSILIG</sequence>
<dbReference type="KEGG" id="vg:26644548"/>
<evidence type="ECO:0000313" key="1">
    <source>
        <dbReference type="EMBL" id="AJP61499.1"/>
    </source>
</evidence>
<proteinExistence type="predicted"/>
<protein>
    <submittedName>
        <fullName evidence="1">Uncharacterized protein</fullName>
    </submittedName>
</protein>
<dbReference type="Proteomes" id="UP000032402">
    <property type="component" value="Segment"/>
</dbReference>
<name>A0A0C5KL60_9CAUD</name>
<dbReference type="EMBL" id="KP339049">
    <property type="protein sequence ID" value="AJP61499.1"/>
    <property type="molecule type" value="Genomic_DNA"/>
</dbReference>
<accession>A0A0C5KL60</accession>
<dbReference type="OrthoDB" id="31393at10239"/>
<organism evidence="1 2">
    <name type="scientific">Enterococcus phage EFDG1</name>
    <dbReference type="NCBI Taxonomy" id="1597976"/>
    <lineage>
        <taxon>Viruses</taxon>
        <taxon>Duplodnaviria</taxon>
        <taxon>Heunggongvirae</taxon>
        <taxon>Uroviricota</taxon>
        <taxon>Caudoviricetes</taxon>
        <taxon>Herelleviridae</taxon>
        <taxon>Brockvirinae</taxon>
        <taxon>Schiekvirus</taxon>
        <taxon>Schiekvirus EFDG1</taxon>
    </lineage>
</organism>
<dbReference type="RefSeq" id="YP_009218393.1">
    <property type="nucleotide sequence ID" value="NC_029009.1"/>
</dbReference>
<dbReference type="GeneID" id="26644548"/>